<evidence type="ECO:0000313" key="2">
    <source>
        <dbReference type="Proteomes" id="UP000240474"/>
    </source>
</evidence>
<evidence type="ECO:0000313" key="1">
    <source>
        <dbReference type="EMBL" id="AUE22181.1"/>
    </source>
</evidence>
<keyword evidence="2" id="KW-1185">Reference proteome</keyword>
<dbReference type="EMBL" id="MG099940">
    <property type="protein sequence ID" value="AUE22181.1"/>
    <property type="molecule type" value="Genomic_DNA"/>
</dbReference>
<accession>A0A2H4YDC7</accession>
<gene>
    <name evidence="1" type="ORF">SEA_BIRKSANDSOCKS_70</name>
</gene>
<proteinExistence type="predicted"/>
<organism evidence="1 2">
    <name type="scientific">Gordonia phage BirksAndSocks</name>
    <dbReference type="NCBI Taxonomy" id="2047831"/>
    <lineage>
        <taxon>Viruses</taxon>
        <taxon>Duplodnaviria</taxon>
        <taxon>Heunggongvirae</taxon>
        <taxon>Uroviricota</taxon>
        <taxon>Caudoviricetes</taxon>
        <taxon>Montyvirus</taxon>
        <taxon>Montyvirus birksandsocks</taxon>
    </lineage>
</organism>
<dbReference type="Proteomes" id="UP000240474">
    <property type="component" value="Segment"/>
</dbReference>
<reference evidence="1 2" key="1">
    <citation type="submission" date="2017-10" db="EMBL/GenBank/DDBJ databases">
        <authorList>
            <person name="Koppala N."/>
            <person name="Smith C."/>
            <person name="Hicks E."/>
            <person name="VanDolah M."/>
            <person name="Fryberger R."/>
            <person name="Simpson Z."/>
            <person name="Schmith W."/>
            <person name="Rense A."/>
            <person name="Bortz R.L."/>
            <person name="Warner M.H."/>
            <person name="Garlena R.A."/>
            <person name="Russell D.A."/>
            <person name="Pope W.H."/>
            <person name="Jacobs-Sera D."/>
            <person name="Hendrix R.W."/>
            <person name="Hatfull G.F."/>
        </authorList>
    </citation>
    <scope>NUCLEOTIDE SEQUENCE [LARGE SCALE GENOMIC DNA]</scope>
</reference>
<evidence type="ECO:0008006" key="3">
    <source>
        <dbReference type="Google" id="ProtNLM"/>
    </source>
</evidence>
<name>A0A2H4YDC7_9CAUD</name>
<protein>
    <recommendedName>
        <fullName evidence="3">DUF1508 domain-containing protein</fullName>
    </recommendedName>
</protein>
<sequence>MRRVRIERGGTHSRPAAHRWYWRITDAKGNGQAESVGSFDSPKQAVESVDALLPDTPESFQWLIGATPRDKSLAFTSTPSNAAKYVN</sequence>